<evidence type="ECO:0000313" key="3">
    <source>
        <dbReference type="Proteomes" id="UP001177670"/>
    </source>
</evidence>
<accession>A0AA40KSG2</accession>
<protein>
    <submittedName>
        <fullName evidence="2">Uncharacterized protein</fullName>
    </submittedName>
</protein>
<dbReference type="EMBL" id="JAHYIQ010000006">
    <property type="protein sequence ID" value="KAK1131160.1"/>
    <property type="molecule type" value="Genomic_DNA"/>
</dbReference>
<dbReference type="AlphaFoldDB" id="A0AA40KSG2"/>
<reference evidence="2" key="1">
    <citation type="submission" date="2021-10" db="EMBL/GenBank/DDBJ databases">
        <title>Melipona bicolor Genome sequencing and assembly.</title>
        <authorList>
            <person name="Araujo N.S."/>
            <person name="Arias M.C."/>
        </authorList>
    </citation>
    <scope>NUCLEOTIDE SEQUENCE</scope>
    <source>
        <strain evidence="2">USP_2M_L1-L4_2017</strain>
        <tissue evidence="2">Whole body</tissue>
    </source>
</reference>
<sequence>MRFIDEARVSHLSSPSKLHARLSVYASLGLSMRGEMFAQNWGNTRGSNSFSPAESGLDDLPGVTPASTEFSSVSAKRSSRRRAREGRYLGVYFVDTPRDTECLHFDSFEARRDFPRSRLGRGVCLGSFCVYDRGTG</sequence>
<feature type="region of interest" description="Disordered" evidence="1">
    <location>
        <begin position="48"/>
        <end position="76"/>
    </location>
</feature>
<name>A0AA40KSG2_9HYME</name>
<dbReference type="Proteomes" id="UP001177670">
    <property type="component" value="Unassembled WGS sequence"/>
</dbReference>
<proteinExistence type="predicted"/>
<evidence type="ECO:0000313" key="2">
    <source>
        <dbReference type="EMBL" id="KAK1131160.1"/>
    </source>
</evidence>
<organism evidence="2 3">
    <name type="scientific">Melipona bicolor</name>
    <dbReference type="NCBI Taxonomy" id="60889"/>
    <lineage>
        <taxon>Eukaryota</taxon>
        <taxon>Metazoa</taxon>
        <taxon>Ecdysozoa</taxon>
        <taxon>Arthropoda</taxon>
        <taxon>Hexapoda</taxon>
        <taxon>Insecta</taxon>
        <taxon>Pterygota</taxon>
        <taxon>Neoptera</taxon>
        <taxon>Endopterygota</taxon>
        <taxon>Hymenoptera</taxon>
        <taxon>Apocrita</taxon>
        <taxon>Aculeata</taxon>
        <taxon>Apoidea</taxon>
        <taxon>Anthophila</taxon>
        <taxon>Apidae</taxon>
        <taxon>Melipona</taxon>
    </lineage>
</organism>
<keyword evidence="3" id="KW-1185">Reference proteome</keyword>
<gene>
    <name evidence="2" type="ORF">K0M31_017452</name>
</gene>
<comment type="caution">
    <text evidence="2">The sequence shown here is derived from an EMBL/GenBank/DDBJ whole genome shotgun (WGS) entry which is preliminary data.</text>
</comment>
<evidence type="ECO:0000256" key="1">
    <source>
        <dbReference type="SAM" id="MobiDB-lite"/>
    </source>
</evidence>